<dbReference type="PANTHER" id="PTHR38797:SF4">
    <property type="entry name" value="NUCLEAR PORE COMPLEX PROTEIN NUP85"/>
    <property type="match status" value="1"/>
</dbReference>
<evidence type="ECO:0000256" key="1">
    <source>
        <dbReference type="SAM" id="MobiDB-lite"/>
    </source>
</evidence>
<proteinExistence type="predicted"/>
<organism evidence="2 3">
    <name type="scientific">Penicillium salamii</name>
    <dbReference type="NCBI Taxonomy" id="1612424"/>
    <lineage>
        <taxon>Eukaryota</taxon>
        <taxon>Fungi</taxon>
        <taxon>Dikarya</taxon>
        <taxon>Ascomycota</taxon>
        <taxon>Pezizomycotina</taxon>
        <taxon>Eurotiomycetes</taxon>
        <taxon>Eurotiomycetidae</taxon>
        <taxon>Eurotiales</taxon>
        <taxon>Aspergillaceae</taxon>
        <taxon>Penicillium</taxon>
    </lineage>
</organism>
<dbReference type="InterPro" id="IPR053204">
    <property type="entry name" value="Oxopyrrolidines_Biosynth-assoc"/>
</dbReference>
<dbReference type="Proteomes" id="UP001152649">
    <property type="component" value="Unassembled WGS sequence"/>
</dbReference>
<comment type="caution">
    <text evidence="2">The sequence shown here is derived from an EMBL/GenBank/DDBJ whole genome shotgun (WGS) entry which is preliminary data.</text>
</comment>
<gene>
    <name evidence="2" type="ORF">PSALAMII_LOCUS9136</name>
</gene>
<keyword evidence="3" id="KW-1185">Reference proteome</keyword>
<feature type="region of interest" description="Disordered" evidence="1">
    <location>
        <begin position="57"/>
        <end position="77"/>
    </location>
</feature>
<sequence>MNTDIEEMTCTSVDLDGFGSTADDAWFDQHTAPMDGEEETGAHPHQAAALKAYLKGESKPSETAAAMTRPHDSEKKTDLRDRVLGIIEDALFELPESHTPALVDLLKELSQLPDEEDGEPVWRNLMGFGHSWSDGWKQSHWREALATRDPATRAKRRKAHVHLAFVEASCAMAAPGPDAEDGLLPLSWGYECISEALECQDAMWDFEVPAAVVWIKIAGERLREGARKGEKCWALERKGRLWAAGPMSMDRWNFWLKRLEQIEEIGNVISSTANEGLQNAQAQGQDQLTV</sequence>
<name>A0A9W4NW43_9EURO</name>
<dbReference type="EMBL" id="CAJVPG010000433">
    <property type="protein sequence ID" value="CAG8414051.1"/>
    <property type="molecule type" value="Genomic_DNA"/>
</dbReference>
<dbReference type="Pfam" id="PF12311">
    <property type="entry name" value="DUF3632"/>
    <property type="match status" value="1"/>
</dbReference>
<dbReference type="PANTHER" id="PTHR38797">
    <property type="entry name" value="NUCLEAR PORE COMPLEX PROTEIN NUP85-RELATED"/>
    <property type="match status" value="1"/>
</dbReference>
<evidence type="ECO:0000313" key="3">
    <source>
        <dbReference type="Proteomes" id="UP001152649"/>
    </source>
</evidence>
<dbReference type="AlphaFoldDB" id="A0A9W4NW43"/>
<reference evidence="2" key="1">
    <citation type="submission" date="2021-07" db="EMBL/GenBank/DDBJ databases">
        <authorList>
            <person name="Branca A.L. A."/>
        </authorList>
    </citation>
    <scope>NUCLEOTIDE SEQUENCE</scope>
</reference>
<protein>
    <submittedName>
        <fullName evidence="2">Uncharacterized protein</fullName>
    </submittedName>
</protein>
<dbReference type="OrthoDB" id="5392447at2759"/>
<accession>A0A9W4NW43</accession>
<dbReference type="InterPro" id="IPR022085">
    <property type="entry name" value="OpdG"/>
</dbReference>
<evidence type="ECO:0000313" key="2">
    <source>
        <dbReference type="EMBL" id="CAG8414051.1"/>
    </source>
</evidence>